<keyword evidence="1" id="KW-0812">Transmembrane</keyword>
<evidence type="ECO:0000256" key="1">
    <source>
        <dbReference type="SAM" id="Phobius"/>
    </source>
</evidence>
<protein>
    <submittedName>
        <fullName evidence="2">Uncharacterized protein</fullName>
    </submittedName>
</protein>
<name>A0A948W6S3_UNCEI</name>
<evidence type="ECO:0000313" key="3">
    <source>
        <dbReference type="Proteomes" id="UP000777784"/>
    </source>
</evidence>
<dbReference type="AlphaFoldDB" id="A0A948W6S3"/>
<accession>A0A948W6S3</accession>
<feature type="transmembrane region" description="Helical" evidence="1">
    <location>
        <begin position="115"/>
        <end position="135"/>
    </location>
</feature>
<dbReference type="EMBL" id="JAHJDP010000042">
    <property type="protein sequence ID" value="MBU2690941.1"/>
    <property type="molecule type" value="Genomic_DNA"/>
</dbReference>
<proteinExistence type="predicted"/>
<organism evidence="2 3">
    <name type="scientific">Eiseniibacteriota bacterium</name>
    <dbReference type="NCBI Taxonomy" id="2212470"/>
    <lineage>
        <taxon>Bacteria</taxon>
        <taxon>Candidatus Eiseniibacteriota</taxon>
    </lineage>
</organism>
<sequence>MMRSFITLAAAAVLLGVLPLKALELAVNPEVPAEGEPASITVTWNEAPVAGATVKALYRPNSEVSVENELGTTDSFGRIAWQPRDAGLVSLTAAGAGETVHRDVSVRFSGVPWRGLMVLLLAGLILFGGNAMFIIKTLQAKE</sequence>
<reference evidence="2" key="1">
    <citation type="submission" date="2021-05" db="EMBL/GenBank/DDBJ databases">
        <title>Energy efficiency and biological interactions define the core microbiome of deep oligotrophic groundwater.</title>
        <authorList>
            <person name="Mehrshad M."/>
            <person name="Lopez-Fernandez M."/>
            <person name="Bell E."/>
            <person name="Bernier-Latmani R."/>
            <person name="Bertilsson S."/>
            <person name="Dopson M."/>
        </authorList>
    </citation>
    <scope>NUCLEOTIDE SEQUENCE</scope>
    <source>
        <strain evidence="2">Modern_marine.mb.64</strain>
    </source>
</reference>
<gene>
    <name evidence="2" type="ORF">KJ970_08430</name>
</gene>
<evidence type="ECO:0000313" key="2">
    <source>
        <dbReference type="EMBL" id="MBU2690941.1"/>
    </source>
</evidence>
<keyword evidence="1" id="KW-0472">Membrane</keyword>
<dbReference type="Proteomes" id="UP000777784">
    <property type="component" value="Unassembled WGS sequence"/>
</dbReference>
<keyword evidence="1" id="KW-1133">Transmembrane helix</keyword>
<comment type="caution">
    <text evidence="2">The sequence shown here is derived from an EMBL/GenBank/DDBJ whole genome shotgun (WGS) entry which is preliminary data.</text>
</comment>